<dbReference type="GO" id="GO:0008270">
    <property type="term" value="F:zinc ion binding"/>
    <property type="evidence" value="ECO:0007669"/>
    <property type="project" value="UniProtKB-KW"/>
</dbReference>
<dbReference type="PANTHER" id="PTHR46189:SF2">
    <property type="entry name" value="WD REPEAT AND FYVE DOMAIN-CONTAINING PROTEIN 1"/>
    <property type="match status" value="1"/>
</dbReference>
<feature type="repeat" description="WD" evidence="20">
    <location>
        <begin position="195"/>
        <end position="228"/>
    </location>
</feature>
<keyword evidence="11 19" id="KW-0863">Zinc-finger</keyword>
<evidence type="ECO:0000256" key="3">
    <source>
        <dbReference type="ARBA" id="ARBA00004555"/>
    </source>
</evidence>
<dbReference type="PROSITE" id="PS50082">
    <property type="entry name" value="WD_REPEATS_2"/>
    <property type="match status" value="3"/>
</dbReference>
<dbReference type="Proteomes" id="UP000472264">
    <property type="component" value="Chromosome 13"/>
</dbReference>
<dbReference type="InterPro" id="IPR001680">
    <property type="entry name" value="WD40_rpt"/>
</dbReference>
<dbReference type="GO" id="GO:0034141">
    <property type="term" value="P:positive regulation of toll-like receptor 3 signaling pathway"/>
    <property type="evidence" value="ECO:0007669"/>
    <property type="project" value="TreeGrafter"/>
</dbReference>
<dbReference type="FunFam" id="3.30.450.60:FF:000005">
    <property type="entry name" value="AP complex subunit sigma"/>
    <property type="match status" value="1"/>
</dbReference>
<dbReference type="PROSITE" id="PS00989">
    <property type="entry name" value="CLAT_ADAPTOR_S"/>
    <property type="match status" value="1"/>
</dbReference>
<dbReference type="InterPro" id="IPR022775">
    <property type="entry name" value="AP_mu_sigma_su"/>
</dbReference>
<comment type="similarity">
    <text evidence="5">Belongs to the adaptor complexes small subunit family.</text>
</comment>
<proteinExistence type="inferred from homology"/>
<keyword evidence="17" id="KW-0968">Cytoplasmic vesicle</keyword>
<keyword evidence="8" id="KW-0479">Metal-binding</keyword>
<evidence type="ECO:0000256" key="7">
    <source>
        <dbReference type="ARBA" id="ARBA00022574"/>
    </source>
</evidence>
<dbReference type="SMART" id="SM00320">
    <property type="entry name" value="WD40"/>
    <property type="match status" value="6"/>
</dbReference>
<dbReference type="FunFam" id="3.30.40.10:FF:000105">
    <property type="entry name" value="WD repeat and FYVE domain-containing protein 2"/>
    <property type="match status" value="1"/>
</dbReference>
<dbReference type="SMART" id="SM00064">
    <property type="entry name" value="FYVE"/>
    <property type="match status" value="1"/>
</dbReference>
<sequence length="544" mass="62466">MAAEIHSRPQTARPVLLNKIEGHSDAVNAAVLIPKEDGVITVSEDRTIRVWLKRDSGQYWPSIYHTVSSPCSCMSYHHDSRRIFIGQDNGAVVEFLISEDFNKMNHVKTYPAHQNRVSDMVFSLESEWVVSTGHDKSVSWMCTQSGSMLGRHYFTAWASCLQYDHETQHAFVGDYSGQITLLKLEKQTYSTITTLKGHEGSIGALWWDPVQRLLFSGASDHSVIMWDIGGRKGRTLLLQGHHERVQALRYLQLTRQLVSCSADGGMAVWNMDTQREEAPQWLDSDSCQKCEQPFFWNIKQMWDTKTLGLRQHHCRKCGKAVCGKCSSKRSTFPIMGFEFPVRVCDACFDTIKEEDRTPLATFHEGKHNIAHMDMDPSRGLMVTCGSDRIVKIRFLLLFSRQGKLRLQKWFTPVPDREKKKVIRDMMTLVLSRPPRSCNFLQWKDLKIVYKRYASLYFCAGLEDQDNELLALEVLHRYVELLDKYFGNVCELDIIFNFEKAYFILDEFLMGGEVLETSKLAVGGAIEEADMLQETLEDYMSKPAY</sequence>
<dbReference type="CDD" id="cd14831">
    <property type="entry name" value="AP1_sigma"/>
    <property type="match status" value="1"/>
</dbReference>
<dbReference type="SUPFAM" id="SSF50978">
    <property type="entry name" value="WD40 repeat-like"/>
    <property type="match status" value="1"/>
</dbReference>
<dbReference type="InterPro" id="IPR015943">
    <property type="entry name" value="WD40/YVTN_repeat-like_dom_sf"/>
</dbReference>
<dbReference type="GO" id="GO:0005905">
    <property type="term" value="C:clathrin-coated pit"/>
    <property type="evidence" value="ECO:0007669"/>
    <property type="project" value="UniProtKB-SubCell"/>
</dbReference>
<evidence type="ECO:0000256" key="15">
    <source>
        <dbReference type="ARBA" id="ARBA00023136"/>
    </source>
</evidence>
<dbReference type="InParanoid" id="A0A665WH38"/>
<evidence type="ECO:0000256" key="9">
    <source>
        <dbReference type="ARBA" id="ARBA00022737"/>
    </source>
</evidence>
<keyword evidence="12" id="KW-0862">Zinc</keyword>
<evidence type="ECO:0000256" key="6">
    <source>
        <dbReference type="ARBA" id="ARBA00022448"/>
    </source>
</evidence>
<comment type="subcellular location">
    <subcellularLocation>
        <location evidence="1">Cytoplasmic vesicle membrane</location>
        <topology evidence="1">Peripheral membrane protein</topology>
        <orientation evidence="1">Cytoplasmic side</orientation>
    </subcellularLocation>
    <subcellularLocation>
        <location evidence="2">Early endosome</location>
    </subcellularLocation>
    <subcellularLocation>
        <location evidence="3">Golgi apparatus</location>
    </subcellularLocation>
    <subcellularLocation>
        <location evidence="4">Membrane</location>
        <location evidence="4">Clathrin-coated pit</location>
    </subcellularLocation>
</comment>
<dbReference type="SUPFAM" id="SSF57903">
    <property type="entry name" value="FYVE/PHD zinc finger"/>
    <property type="match status" value="1"/>
</dbReference>
<dbReference type="SUPFAM" id="SSF64356">
    <property type="entry name" value="SNARE-like"/>
    <property type="match status" value="1"/>
</dbReference>
<evidence type="ECO:0000256" key="1">
    <source>
        <dbReference type="ARBA" id="ARBA00004180"/>
    </source>
</evidence>
<dbReference type="PROSITE" id="PS50294">
    <property type="entry name" value="WD_REPEATS_REGION"/>
    <property type="match status" value="3"/>
</dbReference>
<gene>
    <name evidence="22" type="primary">ap1s3a</name>
</gene>
<feature type="domain" description="FYVE-type" evidence="21">
    <location>
        <begin position="281"/>
        <end position="352"/>
    </location>
</feature>
<evidence type="ECO:0000256" key="4">
    <source>
        <dbReference type="ARBA" id="ARBA00004600"/>
    </source>
</evidence>
<dbReference type="GO" id="GO:0030121">
    <property type="term" value="C:AP-1 adaptor complex"/>
    <property type="evidence" value="ECO:0007669"/>
    <property type="project" value="InterPro"/>
</dbReference>
<keyword evidence="6" id="KW-0813">Transport</keyword>
<reference evidence="22" key="2">
    <citation type="submission" date="2025-08" db="UniProtKB">
        <authorList>
            <consortium name="Ensembl"/>
        </authorList>
    </citation>
    <scope>IDENTIFICATION</scope>
</reference>
<dbReference type="InterPro" id="IPR011012">
    <property type="entry name" value="Longin-like_dom_sf"/>
</dbReference>
<keyword evidence="13" id="KW-0653">Protein transport</keyword>
<dbReference type="InterPro" id="IPR000306">
    <property type="entry name" value="Znf_FYVE"/>
</dbReference>
<keyword evidence="15" id="KW-0472">Membrane</keyword>
<evidence type="ECO:0000256" key="17">
    <source>
        <dbReference type="ARBA" id="ARBA00023329"/>
    </source>
</evidence>
<evidence type="ECO:0000256" key="5">
    <source>
        <dbReference type="ARBA" id="ARBA00006972"/>
    </source>
</evidence>
<evidence type="ECO:0000256" key="8">
    <source>
        <dbReference type="ARBA" id="ARBA00022723"/>
    </source>
</evidence>
<dbReference type="Ensembl" id="ENSENLT00000043992.1">
    <property type="protein sequence ID" value="ENSENLP00000042897.1"/>
    <property type="gene ID" value="ENSENLG00000018336.1"/>
</dbReference>
<evidence type="ECO:0000313" key="23">
    <source>
        <dbReference type="Proteomes" id="UP000472264"/>
    </source>
</evidence>
<evidence type="ECO:0000256" key="16">
    <source>
        <dbReference type="ARBA" id="ARBA00023176"/>
    </source>
</evidence>
<dbReference type="InterPro" id="IPR042733">
    <property type="entry name" value="WDFY1_FYVE"/>
</dbReference>
<dbReference type="AlphaFoldDB" id="A0A665WH38"/>
<evidence type="ECO:0000256" key="14">
    <source>
        <dbReference type="ARBA" id="ARBA00023034"/>
    </source>
</evidence>
<reference evidence="22" key="1">
    <citation type="submission" date="2021-04" db="EMBL/GenBank/DDBJ databases">
        <authorList>
            <consortium name="Wellcome Sanger Institute Data Sharing"/>
        </authorList>
    </citation>
    <scope>NUCLEOTIDE SEQUENCE [LARGE SCALE GENOMIC DNA]</scope>
</reference>
<dbReference type="InterPro" id="IPR042234">
    <property type="entry name" value="WDFY1/WDFY2"/>
</dbReference>
<dbReference type="GO" id="GO:0005769">
    <property type="term" value="C:early endosome"/>
    <property type="evidence" value="ECO:0007669"/>
    <property type="project" value="UniProtKB-SubCell"/>
</dbReference>
<dbReference type="CDD" id="cd15756">
    <property type="entry name" value="FYVE_WDFY1"/>
    <property type="match status" value="1"/>
</dbReference>
<keyword evidence="10" id="KW-0967">Endosome</keyword>
<dbReference type="Gene3D" id="3.30.450.60">
    <property type="match status" value="1"/>
</dbReference>
<evidence type="ECO:0000256" key="2">
    <source>
        <dbReference type="ARBA" id="ARBA00004412"/>
    </source>
</evidence>
<accession>A0A665WH38</accession>
<dbReference type="PROSITE" id="PS50178">
    <property type="entry name" value="ZF_FYVE"/>
    <property type="match status" value="1"/>
</dbReference>
<dbReference type="Pfam" id="PF00400">
    <property type="entry name" value="WD40"/>
    <property type="match status" value="4"/>
</dbReference>
<comment type="subunit">
    <text evidence="18">Adaptor protein complex 1 (AP-1) is a heterotetramer composed of two large adaptins (gamma-type subunit AP1G1 and beta-type subunit AP1B1), a medium adaptin (mu-type subunit AP1M1 or AP1M2) and a small adaptin (sigma-type subunit AP1S1 or AP1S2 or AP1S3).</text>
</comment>
<keyword evidence="14" id="KW-0333">Golgi apparatus</keyword>
<protein>
    <recommendedName>
        <fullName evidence="21">FYVE-type domain-containing protein</fullName>
    </recommendedName>
</protein>
<dbReference type="InterPro" id="IPR011011">
    <property type="entry name" value="Znf_FYVE_PHD"/>
</dbReference>
<evidence type="ECO:0000256" key="20">
    <source>
        <dbReference type="PROSITE-ProRule" id="PRU00221"/>
    </source>
</evidence>
<dbReference type="GO" id="GO:0035615">
    <property type="term" value="F:clathrin adaptor activity"/>
    <property type="evidence" value="ECO:0007669"/>
    <property type="project" value="InterPro"/>
</dbReference>
<evidence type="ECO:0000256" key="10">
    <source>
        <dbReference type="ARBA" id="ARBA00022753"/>
    </source>
</evidence>
<dbReference type="InterPro" id="IPR044733">
    <property type="entry name" value="AP1_sigma"/>
</dbReference>
<dbReference type="GO" id="GO:0034145">
    <property type="term" value="P:positive regulation of toll-like receptor 4 signaling pathway"/>
    <property type="evidence" value="ECO:0007669"/>
    <property type="project" value="TreeGrafter"/>
</dbReference>
<dbReference type="Pfam" id="PF01217">
    <property type="entry name" value="Clat_adaptor_s"/>
    <property type="match status" value="1"/>
</dbReference>
<dbReference type="Pfam" id="PF01363">
    <property type="entry name" value="FYVE"/>
    <property type="match status" value="1"/>
</dbReference>
<feature type="repeat" description="WD" evidence="20">
    <location>
        <begin position="20"/>
        <end position="51"/>
    </location>
</feature>
<keyword evidence="9" id="KW-0677">Repeat</keyword>
<dbReference type="PROSITE" id="PS00678">
    <property type="entry name" value="WD_REPEATS_1"/>
    <property type="match status" value="2"/>
</dbReference>
<evidence type="ECO:0000256" key="11">
    <source>
        <dbReference type="ARBA" id="ARBA00022771"/>
    </source>
</evidence>
<dbReference type="FunCoup" id="A0A665WH38">
    <property type="interactions" value="1273"/>
</dbReference>
<reference evidence="22" key="3">
    <citation type="submission" date="2025-09" db="UniProtKB">
        <authorList>
            <consortium name="Ensembl"/>
        </authorList>
    </citation>
    <scope>IDENTIFICATION</scope>
</reference>
<dbReference type="Gene3D" id="3.30.40.10">
    <property type="entry name" value="Zinc/RING finger domain, C3HC4 (zinc finger)"/>
    <property type="match status" value="1"/>
</dbReference>
<evidence type="ECO:0000256" key="12">
    <source>
        <dbReference type="ARBA" id="ARBA00022833"/>
    </source>
</evidence>
<name>A0A665WH38_ECHNA</name>
<evidence type="ECO:0000256" key="18">
    <source>
        <dbReference type="ARBA" id="ARBA00065677"/>
    </source>
</evidence>
<dbReference type="PANTHER" id="PTHR46189">
    <property type="entry name" value="LD41958P"/>
    <property type="match status" value="1"/>
</dbReference>
<evidence type="ECO:0000313" key="22">
    <source>
        <dbReference type="Ensembl" id="ENSENLP00000042897.1"/>
    </source>
</evidence>
<keyword evidence="23" id="KW-1185">Reference proteome</keyword>
<dbReference type="InterPro" id="IPR036322">
    <property type="entry name" value="WD40_repeat_dom_sf"/>
</dbReference>
<dbReference type="GO" id="GO:0006886">
    <property type="term" value="P:intracellular protein transport"/>
    <property type="evidence" value="ECO:0007669"/>
    <property type="project" value="InterPro"/>
</dbReference>
<keyword evidence="7 20" id="KW-0853">WD repeat</keyword>
<dbReference type="FunFam" id="2.130.10.10:FF:000285">
    <property type="entry name" value="WD repeat and FYVE domain-containing protein 1"/>
    <property type="match status" value="1"/>
</dbReference>
<feature type="repeat" description="WD" evidence="20">
    <location>
        <begin position="238"/>
        <end position="279"/>
    </location>
</feature>
<keyword evidence="16" id="KW-0168">Coated pit</keyword>
<dbReference type="Gene3D" id="2.130.10.10">
    <property type="entry name" value="YVTN repeat-like/Quinoprotein amine dehydrogenase"/>
    <property type="match status" value="2"/>
</dbReference>
<organism evidence="22 23">
    <name type="scientific">Echeneis naucrates</name>
    <name type="common">Live sharksucker</name>
    <dbReference type="NCBI Taxonomy" id="173247"/>
    <lineage>
        <taxon>Eukaryota</taxon>
        <taxon>Metazoa</taxon>
        <taxon>Chordata</taxon>
        <taxon>Craniata</taxon>
        <taxon>Vertebrata</taxon>
        <taxon>Euteleostomi</taxon>
        <taxon>Actinopterygii</taxon>
        <taxon>Neopterygii</taxon>
        <taxon>Teleostei</taxon>
        <taxon>Neoteleostei</taxon>
        <taxon>Acanthomorphata</taxon>
        <taxon>Carangaria</taxon>
        <taxon>Carangiformes</taxon>
        <taxon>Echeneidae</taxon>
        <taxon>Echeneis</taxon>
    </lineage>
</organism>
<dbReference type="InterPro" id="IPR017455">
    <property type="entry name" value="Znf_FYVE-rel"/>
</dbReference>
<evidence type="ECO:0000256" key="19">
    <source>
        <dbReference type="PROSITE-ProRule" id="PRU00091"/>
    </source>
</evidence>
<dbReference type="InterPro" id="IPR013083">
    <property type="entry name" value="Znf_RING/FYVE/PHD"/>
</dbReference>
<evidence type="ECO:0000259" key="21">
    <source>
        <dbReference type="PROSITE" id="PS50178"/>
    </source>
</evidence>
<dbReference type="InterPro" id="IPR000804">
    <property type="entry name" value="Clathrin_sm-chain_CS"/>
</dbReference>
<evidence type="ECO:0000256" key="13">
    <source>
        <dbReference type="ARBA" id="ARBA00022927"/>
    </source>
</evidence>
<dbReference type="InterPro" id="IPR019775">
    <property type="entry name" value="WD40_repeat_CS"/>
</dbReference>